<feature type="compositionally biased region" description="Gly residues" evidence="1">
    <location>
        <begin position="27"/>
        <end position="36"/>
    </location>
</feature>
<feature type="compositionally biased region" description="Polar residues" evidence="1">
    <location>
        <begin position="56"/>
        <end position="79"/>
    </location>
</feature>
<evidence type="ECO:0000313" key="3">
    <source>
        <dbReference type="EMBL" id="QSS61441.1"/>
    </source>
</evidence>
<feature type="compositionally biased region" description="Low complexity" evidence="1">
    <location>
        <begin position="37"/>
        <end position="55"/>
    </location>
</feature>
<evidence type="ECO:0000256" key="1">
    <source>
        <dbReference type="SAM" id="MobiDB-lite"/>
    </source>
</evidence>
<dbReference type="VEuPathDB" id="FungiDB:I7I51_03616"/>
<dbReference type="AlphaFoldDB" id="A0A8H7Z4S0"/>
<dbReference type="OrthoDB" id="4188359at2759"/>
<dbReference type="VEuPathDB" id="FungiDB:I7I52_00505"/>
<feature type="region of interest" description="Disordered" evidence="1">
    <location>
        <begin position="1"/>
        <end position="108"/>
    </location>
</feature>
<evidence type="ECO:0000313" key="4">
    <source>
        <dbReference type="Proteomes" id="UP000670092"/>
    </source>
</evidence>
<dbReference type="EMBL" id="JAEVHI010000001">
    <property type="protein sequence ID" value="KAG5302766.1"/>
    <property type="molecule type" value="Genomic_DNA"/>
</dbReference>
<proteinExistence type="predicted"/>
<gene>
    <name evidence="3" type="ORF">I7I51_03616</name>
    <name evidence="2" type="ORF">I7I52_00505</name>
</gene>
<organism evidence="2 4">
    <name type="scientific">Ajellomyces capsulatus</name>
    <name type="common">Darling's disease fungus</name>
    <name type="synonym">Histoplasma capsulatum</name>
    <dbReference type="NCBI Taxonomy" id="5037"/>
    <lineage>
        <taxon>Eukaryota</taxon>
        <taxon>Fungi</taxon>
        <taxon>Dikarya</taxon>
        <taxon>Ascomycota</taxon>
        <taxon>Pezizomycotina</taxon>
        <taxon>Eurotiomycetes</taxon>
        <taxon>Eurotiomycetidae</taxon>
        <taxon>Onygenales</taxon>
        <taxon>Ajellomycetaceae</taxon>
        <taxon>Histoplasma</taxon>
    </lineage>
</organism>
<reference evidence="2 4" key="1">
    <citation type="submission" date="2021-01" db="EMBL/GenBank/DDBJ databases">
        <title>Chromosome-level genome assembly of a human fungal pathogen reveals clustering of transcriptionally co-regulated genes.</title>
        <authorList>
            <person name="Voorhies M."/>
            <person name="Cohen S."/>
            <person name="Shea T.P."/>
            <person name="Petrus S."/>
            <person name="Munoz J.F."/>
            <person name="Poplawski S."/>
            <person name="Goldman W.E."/>
            <person name="Michael T."/>
            <person name="Cuomo C.A."/>
            <person name="Sil A."/>
            <person name="Beyhan S."/>
        </authorList>
    </citation>
    <scope>NUCLEOTIDE SEQUENCE [LARGE SCALE GENOMIC DNA]</scope>
    <source>
        <strain evidence="2 4">G184AR</strain>
        <strain evidence="3">WU24</strain>
    </source>
</reference>
<evidence type="ECO:0000313" key="2">
    <source>
        <dbReference type="EMBL" id="KAG5302766.1"/>
    </source>
</evidence>
<protein>
    <submittedName>
        <fullName evidence="2">Uncharacterized protein</fullName>
    </submittedName>
</protein>
<accession>A0A8H7Z4S0</accession>
<dbReference type="EMBL" id="CP069111">
    <property type="protein sequence ID" value="QSS61441.1"/>
    <property type="molecule type" value="Genomic_DNA"/>
</dbReference>
<name>A0A8H7Z4S0_AJECA</name>
<dbReference type="Proteomes" id="UP000663671">
    <property type="component" value="Chromosome 5"/>
</dbReference>
<sequence length="108" mass="11339">MPATMPQSYHHQHILAPMPSSKSSGNGSNGPTGTGTTGTTASTTSNTNGASGINSKSFSTSTFTQEISRAMQASSSQQPKYAAYPRVMEDRFEHPPPPPPSPVGWSRS</sequence>
<dbReference type="Proteomes" id="UP000670092">
    <property type="component" value="Unassembled WGS sequence"/>
</dbReference>